<gene>
    <name evidence="2" type="ORF">HEK616_08110</name>
</gene>
<dbReference type="EMBL" id="AP026073">
    <property type="protein sequence ID" value="BDM67324.1"/>
    <property type="molecule type" value="Genomic_DNA"/>
</dbReference>
<keyword evidence="3" id="KW-1185">Reference proteome</keyword>
<keyword evidence="1" id="KW-1133">Transmembrane helix</keyword>
<reference evidence="2" key="1">
    <citation type="submission" date="2022-06" db="EMBL/GenBank/DDBJ databases">
        <title>Complete genome sequence of Streptomyces nigrescens HEK616.</title>
        <authorList>
            <person name="Asamizu S."/>
            <person name="Onaka H."/>
        </authorList>
    </citation>
    <scope>NUCLEOTIDE SEQUENCE</scope>
    <source>
        <strain evidence="2">HEK616</strain>
    </source>
</reference>
<evidence type="ECO:0000256" key="1">
    <source>
        <dbReference type="SAM" id="Phobius"/>
    </source>
</evidence>
<evidence type="ECO:0008006" key="4">
    <source>
        <dbReference type="Google" id="ProtNLM"/>
    </source>
</evidence>
<keyword evidence="1" id="KW-0472">Membrane</keyword>
<evidence type="ECO:0000313" key="3">
    <source>
        <dbReference type="Proteomes" id="UP001059597"/>
    </source>
</evidence>
<feature type="transmembrane region" description="Helical" evidence="1">
    <location>
        <begin position="12"/>
        <end position="32"/>
    </location>
</feature>
<keyword evidence="1" id="KW-0812">Transmembrane</keyword>
<protein>
    <recommendedName>
        <fullName evidence="4">Secreted protein</fullName>
    </recommendedName>
</protein>
<accession>A0ABN6QS27</accession>
<name>A0ABN6QS27_STRNI</name>
<organism evidence="2 3">
    <name type="scientific">Streptomyces nigrescens</name>
    <dbReference type="NCBI Taxonomy" id="1920"/>
    <lineage>
        <taxon>Bacteria</taxon>
        <taxon>Bacillati</taxon>
        <taxon>Actinomycetota</taxon>
        <taxon>Actinomycetes</taxon>
        <taxon>Kitasatosporales</taxon>
        <taxon>Streptomycetaceae</taxon>
        <taxon>Streptomyces</taxon>
    </lineage>
</organism>
<sequence>MLEITLQVTALAGPWFAVDSSVPVVVGLFFVLRRSGINSTGWAYGGLRDWHDAVRHRRGTTRSVNTVLEPVRCPAVVRPSGTLRVRSVPCRDIIYFSRA</sequence>
<dbReference type="Proteomes" id="UP001059597">
    <property type="component" value="Chromosome"/>
</dbReference>
<evidence type="ECO:0000313" key="2">
    <source>
        <dbReference type="EMBL" id="BDM67324.1"/>
    </source>
</evidence>
<proteinExistence type="predicted"/>